<feature type="domain" description="Fimbrial-type adhesion" evidence="2">
    <location>
        <begin position="228"/>
        <end position="360"/>
    </location>
</feature>
<proteinExistence type="predicted"/>
<keyword evidence="1" id="KW-0732">Signal</keyword>
<evidence type="ECO:0000256" key="1">
    <source>
        <dbReference type="SAM" id="SignalP"/>
    </source>
</evidence>
<dbReference type="Proteomes" id="UP000252003">
    <property type="component" value="Chromosome"/>
</dbReference>
<dbReference type="InterPro" id="IPR000259">
    <property type="entry name" value="Adhesion_dom_fimbrial"/>
</dbReference>
<dbReference type="SUPFAM" id="SSF49401">
    <property type="entry name" value="Bacterial adhesins"/>
    <property type="match status" value="1"/>
</dbReference>
<feature type="signal peptide" evidence="1">
    <location>
        <begin position="1"/>
        <end position="28"/>
    </location>
</feature>
<organism evidence="3 4">
    <name type="scientific">Salmonella enterica subsp. diarizonae serovar 48:i:z</name>
    <dbReference type="NCBI Taxonomy" id="1192842"/>
    <lineage>
        <taxon>Bacteria</taxon>
        <taxon>Pseudomonadati</taxon>
        <taxon>Pseudomonadota</taxon>
        <taxon>Gammaproteobacteria</taxon>
        <taxon>Enterobacterales</taxon>
        <taxon>Enterobacteriaceae</taxon>
        <taxon>Salmonella</taxon>
    </lineage>
</organism>
<dbReference type="GO" id="GO:0009289">
    <property type="term" value="C:pilus"/>
    <property type="evidence" value="ECO:0007669"/>
    <property type="project" value="InterPro"/>
</dbReference>
<dbReference type="RefSeq" id="WP_154714353.1">
    <property type="nucleotide sequence ID" value="NZ_CP029989.1"/>
</dbReference>
<dbReference type="GO" id="GO:0007155">
    <property type="term" value="P:cell adhesion"/>
    <property type="evidence" value="ECO:0007669"/>
    <property type="project" value="InterPro"/>
</dbReference>
<dbReference type="InterPro" id="IPR008966">
    <property type="entry name" value="Adhesion_dom_sf"/>
</dbReference>
<dbReference type="Pfam" id="PF00419">
    <property type="entry name" value="Fimbrial"/>
    <property type="match status" value="1"/>
</dbReference>
<dbReference type="Gene3D" id="2.60.40.1090">
    <property type="entry name" value="Fimbrial-type adhesion domain"/>
    <property type="match status" value="1"/>
</dbReference>
<protein>
    <recommendedName>
        <fullName evidence="2">Fimbrial-type adhesion domain-containing protein</fullName>
    </recommendedName>
</protein>
<dbReference type="InterPro" id="IPR036937">
    <property type="entry name" value="Adhesion_dom_fimbrial_sf"/>
</dbReference>
<sequence>MSGQMTYLKTTLMVLAMMAGAAALPVQAAGPADDKCDVTSSPLPLTNINLKAYSYHAGNLLKHIEGIPIAYSCTVYYDNNDQWATKYQPTLITTTQFGDTVKALKNAGLGMTLTIHEDNGPDALTLGWDKVSQTGNGTIIRLPFGTKLPMKFQNEPVVTSRTGTLSADIYAGQDYQGAPVMINVPSMTAFEIVPVNTSGYPYKPGTGIRTPSFSIRIFPDNLGVVKISPSTVNFGRIYATSQDTLTKTSPPFTVTAEQKTGTPAPFDMPLNIEFDTGGLTLTADNQAIILDNGLKLSVTDTGAPDKKITFNKTYPMGTISFQPSTGTGISKTYTAKVEPVPGAQIKTGTFNAGVTVKVTYN</sequence>
<evidence type="ECO:0000313" key="4">
    <source>
        <dbReference type="Proteomes" id="UP000252003"/>
    </source>
</evidence>
<reference evidence="3 4" key="1">
    <citation type="submission" date="2018-06" db="EMBL/GenBank/DDBJ databases">
        <title>Salmonella Enterica genomes from various sources.</title>
        <authorList>
            <person name="Nash J.H.E."/>
            <person name="Robertson J."/>
            <person name="Bessonov K."/>
        </authorList>
    </citation>
    <scope>NUCLEOTIDE SEQUENCE [LARGE SCALE GENOMIC DNA]</scope>
    <source>
        <strain evidence="3 4">SA20121591</strain>
    </source>
</reference>
<name>A0A7U5YDZ9_SALDZ</name>
<evidence type="ECO:0000313" key="3">
    <source>
        <dbReference type="EMBL" id="AXC71201.1"/>
    </source>
</evidence>
<feature type="chain" id="PRO_5031008509" description="Fimbrial-type adhesion domain-containing protein" evidence="1">
    <location>
        <begin position="29"/>
        <end position="361"/>
    </location>
</feature>
<gene>
    <name evidence="3" type="ORF">DOE59_06075</name>
</gene>
<dbReference type="AlphaFoldDB" id="A0A7U5YDZ9"/>
<evidence type="ECO:0000259" key="2">
    <source>
        <dbReference type="Pfam" id="PF00419"/>
    </source>
</evidence>
<dbReference type="EMBL" id="CP029989">
    <property type="protein sequence ID" value="AXC71201.1"/>
    <property type="molecule type" value="Genomic_DNA"/>
</dbReference>
<accession>A0A7U5YDZ9</accession>